<organism evidence="8 9">
    <name type="scientific">Lupinus luteus</name>
    <name type="common">European yellow lupine</name>
    <dbReference type="NCBI Taxonomy" id="3873"/>
    <lineage>
        <taxon>Eukaryota</taxon>
        <taxon>Viridiplantae</taxon>
        <taxon>Streptophyta</taxon>
        <taxon>Embryophyta</taxon>
        <taxon>Tracheophyta</taxon>
        <taxon>Spermatophyta</taxon>
        <taxon>Magnoliopsida</taxon>
        <taxon>eudicotyledons</taxon>
        <taxon>Gunneridae</taxon>
        <taxon>Pentapetalae</taxon>
        <taxon>rosids</taxon>
        <taxon>fabids</taxon>
        <taxon>Fabales</taxon>
        <taxon>Fabaceae</taxon>
        <taxon>Papilionoideae</taxon>
        <taxon>50 kb inversion clade</taxon>
        <taxon>genistoids sensu lato</taxon>
        <taxon>core genistoids</taxon>
        <taxon>Genisteae</taxon>
        <taxon>Lupinus</taxon>
    </lineage>
</organism>
<dbReference type="Proteomes" id="UP001497480">
    <property type="component" value="Unassembled WGS sequence"/>
</dbReference>
<keyword evidence="5" id="KW-0287">Flowering</keyword>
<dbReference type="GO" id="GO:0030154">
    <property type="term" value="P:cell differentiation"/>
    <property type="evidence" value="ECO:0007669"/>
    <property type="project" value="UniProtKB-KW"/>
</dbReference>
<keyword evidence="4 6" id="KW-0175">Coiled coil</keyword>
<feature type="coiled-coil region" evidence="6">
    <location>
        <begin position="99"/>
        <end position="164"/>
    </location>
</feature>
<feature type="coiled-coil region" evidence="6">
    <location>
        <begin position="196"/>
        <end position="230"/>
    </location>
</feature>
<name>A0AAV1X815_LUPLU</name>
<evidence type="ECO:0000256" key="2">
    <source>
        <dbReference type="ARBA" id="ARBA00022473"/>
    </source>
</evidence>
<evidence type="ECO:0008006" key="10">
    <source>
        <dbReference type="Google" id="ProtNLM"/>
    </source>
</evidence>
<dbReference type="EMBL" id="CAXHTB010000012">
    <property type="protein sequence ID" value="CAL0317356.1"/>
    <property type="molecule type" value="Genomic_DNA"/>
</dbReference>
<evidence type="ECO:0000256" key="1">
    <source>
        <dbReference type="ARBA" id="ARBA00005405"/>
    </source>
</evidence>
<gene>
    <name evidence="8" type="ORF">LLUT_LOCUS18416</name>
</gene>
<comment type="similarity">
    <text evidence="1">Belongs to the FLX family.</text>
</comment>
<keyword evidence="2" id="KW-0217">Developmental protein</keyword>
<comment type="caution">
    <text evidence="8">The sequence shown here is derived from an EMBL/GenBank/DDBJ whole genome shotgun (WGS) entry which is preliminary data.</text>
</comment>
<feature type="region of interest" description="Disordered" evidence="7">
    <location>
        <begin position="360"/>
        <end position="424"/>
    </location>
</feature>
<protein>
    <recommendedName>
        <fullName evidence="10">Protein FLX-like 2</fullName>
    </recommendedName>
</protein>
<feature type="region of interest" description="Disordered" evidence="7">
    <location>
        <begin position="1"/>
        <end position="30"/>
    </location>
</feature>
<evidence type="ECO:0000256" key="5">
    <source>
        <dbReference type="ARBA" id="ARBA00023089"/>
    </source>
</evidence>
<evidence type="ECO:0000256" key="7">
    <source>
        <dbReference type="SAM" id="MobiDB-lite"/>
    </source>
</evidence>
<dbReference type="PANTHER" id="PTHR33405">
    <property type="entry name" value="PROTEIN FLX-LIKE 2"/>
    <property type="match status" value="1"/>
</dbReference>
<dbReference type="PANTHER" id="PTHR33405:SF4">
    <property type="entry name" value="PROTEIN FLX-LIKE 2"/>
    <property type="match status" value="1"/>
</dbReference>
<evidence type="ECO:0000256" key="3">
    <source>
        <dbReference type="ARBA" id="ARBA00022782"/>
    </source>
</evidence>
<feature type="region of interest" description="Disordered" evidence="7">
    <location>
        <begin position="231"/>
        <end position="294"/>
    </location>
</feature>
<feature type="compositionally biased region" description="Low complexity" evidence="7">
    <location>
        <begin position="267"/>
        <end position="291"/>
    </location>
</feature>
<evidence type="ECO:0000313" key="8">
    <source>
        <dbReference type="EMBL" id="CAL0317356.1"/>
    </source>
</evidence>
<keyword evidence="9" id="KW-1185">Reference proteome</keyword>
<dbReference type="AlphaFoldDB" id="A0AAV1X815"/>
<dbReference type="InterPro" id="IPR040353">
    <property type="entry name" value="FLX/FLX-like"/>
</dbReference>
<reference evidence="8 9" key="1">
    <citation type="submission" date="2024-03" db="EMBL/GenBank/DDBJ databases">
        <authorList>
            <person name="Martinez-Hernandez J."/>
        </authorList>
    </citation>
    <scope>NUCLEOTIDE SEQUENCE [LARGE SCALE GENOMIC DNA]</scope>
</reference>
<sequence>MGSRGRIPLPPQHMRRPLPPGSAAMLHPEMHPLPSPYSPFNMLPPPEVVEQKLASQRIEMQRLLMENHRLAATHGTLRQELAAAQKELQMVDMQIGSTRAEREQQLQDVADNIEKMEADLQSAEPIKVELKKAHAEAQKLVVSREELVSKAQQLSQELQRTFSEVQQIPTLVSELERLRQDYQHCRATFEYEKKLYNEHLESLQVMEKNYASMSREVEKLRAELTKTANVDQRSSGLYGGTPGTNENEASGLPPGRNAYENAYAAQGVPTASGGSATTTATGAPPVPVSASTGYNAPRGPVYDASAGPAYDAYAGTAYDAQRATYDAQRATGYDVVRGSAYDAQRAAIFEAQRSQGVYEVQRGGPGYDASRGSGYDAKSRGTAGPHGHAPPVNNMPYGSTTPPTRGGGGYENMPQGTNPPRRLA</sequence>
<proteinExistence type="inferred from homology"/>
<keyword evidence="3" id="KW-0221">Differentiation</keyword>
<evidence type="ECO:0000313" key="9">
    <source>
        <dbReference type="Proteomes" id="UP001497480"/>
    </source>
</evidence>
<accession>A0AAV1X815</accession>
<evidence type="ECO:0000256" key="6">
    <source>
        <dbReference type="SAM" id="Coils"/>
    </source>
</evidence>
<dbReference type="GO" id="GO:0009908">
    <property type="term" value="P:flower development"/>
    <property type="evidence" value="ECO:0007669"/>
    <property type="project" value="UniProtKB-KW"/>
</dbReference>
<evidence type="ECO:0000256" key="4">
    <source>
        <dbReference type="ARBA" id="ARBA00023054"/>
    </source>
</evidence>